<keyword evidence="12" id="KW-1185">Reference proteome</keyword>
<dbReference type="Pfam" id="PF06580">
    <property type="entry name" value="His_kinase"/>
    <property type="match status" value="1"/>
</dbReference>
<dbReference type="InterPro" id="IPR004358">
    <property type="entry name" value="Sig_transdc_His_kin-like_C"/>
</dbReference>
<dbReference type="PANTHER" id="PTHR34220:SF7">
    <property type="entry name" value="SENSOR HISTIDINE KINASE YPDA"/>
    <property type="match status" value="1"/>
</dbReference>
<evidence type="ECO:0000256" key="2">
    <source>
        <dbReference type="ARBA" id="ARBA00012438"/>
    </source>
</evidence>
<dbReference type="GO" id="GO:0016020">
    <property type="term" value="C:membrane"/>
    <property type="evidence" value="ECO:0007669"/>
    <property type="project" value="InterPro"/>
</dbReference>
<keyword evidence="5 11" id="KW-0418">Kinase</keyword>
<keyword evidence="7" id="KW-0902">Two-component regulatory system</keyword>
<keyword evidence="9" id="KW-1133">Transmembrane helix</keyword>
<dbReference type="Proteomes" id="UP000247476">
    <property type="component" value="Unassembled WGS sequence"/>
</dbReference>
<protein>
    <recommendedName>
        <fullName evidence="2">histidine kinase</fullName>
        <ecNumber evidence="2">2.7.13.3</ecNumber>
    </recommendedName>
</protein>
<keyword evidence="4" id="KW-0547">Nucleotide-binding</keyword>
<keyword evidence="8" id="KW-0175">Coiled coil</keyword>
<dbReference type="Gene3D" id="3.30.565.10">
    <property type="entry name" value="Histidine kinase-like ATPase, C-terminal domain"/>
    <property type="match status" value="1"/>
</dbReference>
<dbReference type="InterPro" id="IPR036890">
    <property type="entry name" value="HATPase_C_sf"/>
</dbReference>
<gene>
    <name evidence="11" type="ORF">DLM86_10620</name>
</gene>
<keyword evidence="6" id="KW-0067">ATP-binding</keyword>
<accession>A0A2V5K6T0</accession>
<dbReference type="PANTHER" id="PTHR34220">
    <property type="entry name" value="SENSOR HISTIDINE KINASE YPDA"/>
    <property type="match status" value="1"/>
</dbReference>
<evidence type="ECO:0000259" key="10">
    <source>
        <dbReference type="PROSITE" id="PS50109"/>
    </source>
</evidence>
<dbReference type="InterPro" id="IPR010559">
    <property type="entry name" value="Sig_transdc_His_kin_internal"/>
</dbReference>
<dbReference type="EC" id="2.7.13.3" evidence="2"/>
<evidence type="ECO:0000256" key="8">
    <source>
        <dbReference type="SAM" id="Coils"/>
    </source>
</evidence>
<organism evidence="11 12">
    <name type="scientific">Paenibacillus flagellatus</name>
    <dbReference type="NCBI Taxonomy" id="2211139"/>
    <lineage>
        <taxon>Bacteria</taxon>
        <taxon>Bacillati</taxon>
        <taxon>Bacillota</taxon>
        <taxon>Bacilli</taxon>
        <taxon>Bacillales</taxon>
        <taxon>Paenibacillaceae</taxon>
        <taxon>Paenibacillus</taxon>
    </lineage>
</organism>
<dbReference type="PRINTS" id="PR00344">
    <property type="entry name" value="BCTRLSENSOR"/>
</dbReference>
<dbReference type="InterPro" id="IPR005467">
    <property type="entry name" value="His_kinase_dom"/>
</dbReference>
<reference evidence="11 12" key="1">
    <citation type="submission" date="2018-05" db="EMBL/GenBank/DDBJ databases">
        <title>Paenibacillus flagellatus sp. nov., isolated from selenium mineral soil.</title>
        <authorList>
            <person name="Dai X."/>
        </authorList>
    </citation>
    <scope>NUCLEOTIDE SEQUENCE [LARGE SCALE GENOMIC DNA]</scope>
    <source>
        <strain evidence="11 12">DXL2</strain>
    </source>
</reference>
<feature type="domain" description="Histidine kinase" evidence="10">
    <location>
        <begin position="599"/>
        <end position="706"/>
    </location>
</feature>
<feature type="coiled-coil region" evidence="8">
    <location>
        <begin position="478"/>
        <end position="505"/>
    </location>
</feature>
<evidence type="ECO:0000256" key="1">
    <source>
        <dbReference type="ARBA" id="ARBA00000085"/>
    </source>
</evidence>
<evidence type="ECO:0000256" key="3">
    <source>
        <dbReference type="ARBA" id="ARBA00022679"/>
    </source>
</evidence>
<comment type="catalytic activity">
    <reaction evidence="1">
        <text>ATP + protein L-histidine = ADP + protein N-phospho-L-histidine.</text>
        <dbReference type="EC" id="2.7.13.3"/>
    </reaction>
</comment>
<dbReference type="SUPFAM" id="SSF55874">
    <property type="entry name" value="ATPase domain of HSP90 chaperone/DNA topoisomerase II/histidine kinase"/>
    <property type="match status" value="1"/>
</dbReference>
<feature type="transmembrane region" description="Helical" evidence="9">
    <location>
        <begin position="418"/>
        <end position="437"/>
    </location>
</feature>
<evidence type="ECO:0000256" key="7">
    <source>
        <dbReference type="ARBA" id="ARBA00023012"/>
    </source>
</evidence>
<dbReference type="SMART" id="SM00387">
    <property type="entry name" value="HATPase_c"/>
    <property type="match status" value="1"/>
</dbReference>
<dbReference type="PROSITE" id="PS50109">
    <property type="entry name" value="HIS_KIN"/>
    <property type="match status" value="1"/>
</dbReference>
<dbReference type="InterPro" id="IPR050640">
    <property type="entry name" value="Bact_2-comp_sensor_kinase"/>
</dbReference>
<evidence type="ECO:0000256" key="9">
    <source>
        <dbReference type="SAM" id="Phobius"/>
    </source>
</evidence>
<feature type="transmembrane region" description="Helical" evidence="9">
    <location>
        <begin position="150"/>
        <end position="173"/>
    </location>
</feature>
<evidence type="ECO:0000256" key="4">
    <source>
        <dbReference type="ARBA" id="ARBA00022741"/>
    </source>
</evidence>
<dbReference type="Pfam" id="PF02518">
    <property type="entry name" value="HATPase_c"/>
    <property type="match status" value="1"/>
</dbReference>
<evidence type="ECO:0000313" key="12">
    <source>
        <dbReference type="Proteomes" id="UP000247476"/>
    </source>
</evidence>
<evidence type="ECO:0000256" key="5">
    <source>
        <dbReference type="ARBA" id="ARBA00022777"/>
    </source>
</evidence>
<keyword evidence="3" id="KW-0808">Transferase</keyword>
<keyword evidence="9" id="KW-0812">Transmembrane</keyword>
<sequence length="711" mass="80738">MSGMPDSVTGESDRQQAAMRARELFFEPCILTEPFNGPVRSSRMMFNRGSHFPVMSSPLLFIHDCAGKSIRRGGCRHYFFDAPQGAFAPHGRPLSNRCEGPRISTGTFFRIARPGSTHYDETKGGMRLSGTGNGLSRLGRLLPYSIRTRLLIILPLTALMPLVLIGSISYYSMSSILENKAERGVRSHLHEVRLSLENTLSQLNHVSQQLAYDGRVGKNLEKYFLADAYEKKSLQDDITNELSLINFTNPNMGLTFYYIGGTYQTLFENYKADASFSPDRLPLLLEANKIRYFGPHKSLNPLDGTMVFSAIRRVELPERDDLYIYIETNFKWAETIIQTEAFDDSISHFIMDPGGKVVYTERPDPFPLGATFPAFDKEHSVYGDYYVFEENSNQSWRVAAALPASEYAYEIRRWGRQFIGFALLSLAVSCLFAWAIWRTLYRPLRNLSRDIRDVKHHKWRTPARKSNNLEFDLIHGEFENMRVRIAELIGEIEAKERRKAELEVEKLMNQINPHFLHNTLDTVRWIARANGQAEIDRLVSTLNRLLHYNLGKTGSTTIRDELEAVKHYAALQSVRYHFHFDVRVQADERLLDLPIPRFLLQPIVENALYHGLNESGIIEVGIGRSEADPSRLWIEVKDNGKGMSQDEVDRLLADPPASGGGRVGLGIGLNYVKRMLSHKYGTDAEFRIESREGAGTAVILTIPLETKGEST</sequence>
<evidence type="ECO:0000256" key="6">
    <source>
        <dbReference type="ARBA" id="ARBA00022840"/>
    </source>
</evidence>
<keyword evidence="9" id="KW-0472">Membrane</keyword>
<comment type="caution">
    <text evidence="11">The sequence shown here is derived from an EMBL/GenBank/DDBJ whole genome shotgun (WGS) entry which is preliminary data.</text>
</comment>
<evidence type="ECO:0000313" key="11">
    <source>
        <dbReference type="EMBL" id="PYI54988.1"/>
    </source>
</evidence>
<dbReference type="GO" id="GO:0000155">
    <property type="term" value="F:phosphorelay sensor kinase activity"/>
    <property type="evidence" value="ECO:0007669"/>
    <property type="project" value="InterPro"/>
</dbReference>
<dbReference type="GO" id="GO:0005524">
    <property type="term" value="F:ATP binding"/>
    <property type="evidence" value="ECO:0007669"/>
    <property type="project" value="UniProtKB-KW"/>
</dbReference>
<dbReference type="EMBL" id="QJVJ01000004">
    <property type="protein sequence ID" value="PYI54988.1"/>
    <property type="molecule type" value="Genomic_DNA"/>
</dbReference>
<proteinExistence type="predicted"/>
<dbReference type="Gene3D" id="6.10.340.10">
    <property type="match status" value="1"/>
</dbReference>
<dbReference type="InterPro" id="IPR003594">
    <property type="entry name" value="HATPase_dom"/>
</dbReference>
<dbReference type="AlphaFoldDB" id="A0A2V5K6T0"/>
<name>A0A2V5K6T0_9BACL</name>